<accession>A0ABN3GNJ4</accession>
<organism evidence="1 2">
    <name type="scientific">Dactylosporangium salmoneum</name>
    <dbReference type="NCBI Taxonomy" id="53361"/>
    <lineage>
        <taxon>Bacteria</taxon>
        <taxon>Bacillati</taxon>
        <taxon>Actinomycetota</taxon>
        <taxon>Actinomycetes</taxon>
        <taxon>Micromonosporales</taxon>
        <taxon>Micromonosporaceae</taxon>
        <taxon>Dactylosporangium</taxon>
    </lineage>
</organism>
<protein>
    <recommendedName>
        <fullName evidence="3">MarR family transcriptional regulator</fullName>
    </recommendedName>
</protein>
<dbReference type="SUPFAM" id="SSF46785">
    <property type="entry name" value="Winged helix' DNA-binding domain"/>
    <property type="match status" value="1"/>
</dbReference>
<evidence type="ECO:0000313" key="2">
    <source>
        <dbReference type="Proteomes" id="UP001501444"/>
    </source>
</evidence>
<proteinExistence type="predicted"/>
<comment type="caution">
    <text evidence="1">The sequence shown here is derived from an EMBL/GenBank/DDBJ whole genome shotgun (WGS) entry which is preliminary data.</text>
</comment>
<dbReference type="Gene3D" id="1.10.10.10">
    <property type="entry name" value="Winged helix-like DNA-binding domain superfamily/Winged helix DNA-binding domain"/>
    <property type="match status" value="2"/>
</dbReference>
<evidence type="ECO:0008006" key="3">
    <source>
        <dbReference type="Google" id="ProtNLM"/>
    </source>
</evidence>
<reference evidence="1 2" key="1">
    <citation type="journal article" date="2019" name="Int. J. Syst. Evol. Microbiol.">
        <title>The Global Catalogue of Microorganisms (GCM) 10K type strain sequencing project: providing services to taxonomists for standard genome sequencing and annotation.</title>
        <authorList>
            <consortium name="The Broad Institute Genomics Platform"/>
            <consortium name="The Broad Institute Genome Sequencing Center for Infectious Disease"/>
            <person name="Wu L."/>
            <person name="Ma J."/>
        </authorList>
    </citation>
    <scope>NUCLEOTIDE SEQUENCE [LARGE SCALE GENOMIC DNA]</scope>
    <source>
        <strain evidence="1 2">JCM 3272</strain>
    </source>
</reference>
<gene>
    <name evidence="1" type="ORF">GCM10010170_049070</name>
</gene>
<keyword evidence="2" id="KW-1185">Reference proteome</keyword>
<evidence type="ECO:0000313" key="1">
    <source>
        <dbReference type="EMBL" id="GAA2356247.1"/>
    </source>
</evidence>
<dbReference type="RefSeq" id="WP_344614826.1">
    <property type="nucleotide sequence ID" value="NZ_BAAARV010000037.1"/>
</dbReference>
<dbReference type="InterPro" id="IPR036390">
    <property type="entry name" value="WH_DNA-bd_sf"/>
</dbReference>
<sequence length="122" mass="13448">MRAEERPIGYWLRELDRRLEAAFASALSSRATTRRQWQVLNGLGPSDPFWGPGERPYSEVLGELVDRGWALPDGTVTPEGSAARDAIETEVRAIRGRSLAGLSDEEYLTTVRTLATMAGNLS</sequence>
<name>A0ABN3GNJ4_9ACTN</name>
<dbReference type="Proteomes" id="UP001501444">
    <property type="component" value="Unassembled WGS sequence"/>
</dbReference>
<dbReference type="EMBL" id="BAAARV010000037">
    <property type="protein sequence ID" value="GAA2356247.1"/>
    <property type="molecule type" value="Genomic_DNA"/>
</dbReference>
<dbReference type="InterPro" id="IPR036388">
    <property type="entry name" value="WH-like_DNA-bd_sf"/>
</dbReference>